<dbReference type="PANTHER" id="PTHR43065:SF46">
    <property type="entry name" value="C4-DICARBOXYLATE TRANSPORT SENSOR PROTEIN DCTB"/>
    <property type="match status" value="1"/>
</dbReference>
<dbReference type="SMART" id="SM00387">
    <property type="entry name" value="HATPase_c"/>
    <property type="match status" value="1"/>
</dbReference>
<feature type="coiled-coil region" evidence="10">
    <location>
        <begin position="450"/>
        <end position="477"/>
    </location>
</feature>
<feature type="compositionally biased region" description="Basic residues" evidence="11">
    <location>
        <begin position="901"/>
        <end position="910"/>
    </location>
</feature>
<evidence type="ECO:0000256" key="11">
    <source>
        <dbReference type="SAM" id="MobiDB-lite"/>
    </source>
</evidence>
<evidence type="ECO:0000256" key="3">
    <source>
        <dbReference type="ARBA" id="ARBA00022553"/>
    </source>
</evidence>
<dbReference type="SMART" id="SM00388">
    <property type="entry name" value="HisKA"/>
    <property type="match status" value="1"/>
</dbReference>
<dbReference type="EMBL" id="FXAK01000008">
    <property type="protein sequence ID" value="SMF86865.1"/>
    <property type="molecule type" value="Genomic_DNA"/>
</dbReference>
<feature type="compositionally biased region" description="Basic residues" evidence="11">
    <location>
        <begin position="917"/>
        <end position="940"/>
    </location>
</feature>
<gene>
    <name evidence="15" type="ORF">SAMN02982917_6092</name>
</gene>
<dbReference type="InterPro" id="IPR029016">
    <property type="entry name" value="GAF-like_dom_sf"/>
</dbReference>
<evidence type="ECO:0000256" key="6">
    <source>
        <dbReference type="ARBA" id="ARBA00022777"/>
    </source>
</evidence>
<keyword evidence="10" id="KW-0175">Coiled coil</keyword>
<dbReference type="InterPro" id="IPR000700">
    <property type="entry name" value="PAS-assoc_C"/>
</dbReference>
<dbReference type="STRING" id="286727.SAMN02982917_6092"/>
<name>A0A1X7HJ77_9PROT</name>
<dbReference type="Proteomes" id="UP000192936">
    <property type="component" value="Unassembled WGS sequence"/>
</dbReference>
<keyword evidence="5" id="KW-0547">Nucleotide-binding</keyword>
<dbReference type="InterPro" id="IPR035965">
    <property type="entry name" value="PAS-like_dom_sf"/>
</dbReference>
<dbReference type="InterPro" id="IPR013656">
    <property type="entry name" value="PAS_4"/>
</dbReference>
<evidence type="ECO:0000259" key="14">
    <source>
        <dbReference type="PROSITE" id="PS50113"/>
    </source>
</evidence>
<keyword evidence="3 9" id="KW-0597">Phosphoprotein</keyword>
<dbReference type="SUPFAM" id="SSF55781">
    <property type="entry name" value="GAF domain-like"/>
    <property type="match status" value="1"/>
</dbReference>
<dbReference type="PROSITE" id="PS50113">
    <property type="entry name" value="PAC"/>
    <property type="match status" value="1"/>
</dbReference>
<keyword evidence="7" id="KW-0067">ATP-binding</keyword>
<dbReference type="SUPFAM" id="SSF47384">
    <property type="entry name" value="Homodimeric domain of signal transducing histidine kinase"/>
    <property type="match status" value="1"/>
</dbReference>
<dbReference type="PROSITE" id="PS50109">
    <property type="entry name" value="HIS_KIN"/>
    <property type="match status" value="1"/>
</dbReference>
<feature type="region of interest" description="Disordered" evidence="11">
    <location>
        <begin position="862"/>
        <end position="940"/>
    </location>
</feature>
<accession>A0A1X7HJ77</accession>
<evidence type="ECO:0000256" key="2">
    <source>
        <dbReference type="ARBA" id="ARBA00012438"/>
    </source>
</evidence>
<dbReference type="InterPro" id="IPR001789">
    <property type="entry name" value="Sig_transdc_resp-reg_receiver"/>
</dbReference>
<keyword evidence="6 15" id="KW-0418">Kinase</keyword>
<evidence type="ECO:0000256" key="10">
    <source>
        <dbReference type="SAM" id="Coils"/>
    </source>
</evidence>
<evidence type="ECO:0000313" key="16">
    <source>
        <dbReference type="Proteomes" id="UP000192936"/>
    </source>
</evidence>
<dbReference type="SMART" id="SM00065">
    <property type="entry name" value="GAF"/>
    <property type="match status" value="1"/>
</dbReference>
<dbReference type="InterPro" id="IPR003661">
    <property type="entry name" value="HisK_dim/P_dom"/>
</dbReference>
<dbReference type="EC" id="2.7.13.3" evidence="2"/>
<dbReference type="Gene3D" id="1.10.287.130">
    <property type="match status" value="1"/>
</dbReference>
<dbReference type="SUPFAM" id="SSF55785">
    <property type="entry name" value="PYP-like sensor domain (PAS domain)"/>
    <property type="match status" value="2"/>
</dbReference>
<evidence type="ECO:0000256" key="9">
    <source>
        <dbReference type="PROSITE-ProRule" id="PRU00169"/>
    </source>
</evidence>
<feature type="modified residue" description="4-aspartylphosphate" evidence="9">
    <location>
        <position position="792"/>
    </location>
</feature>
<keyword evidence="4" id="KW-0808">Transferase</keyword>
<dbReference type="InterPro" id="IPR036097">
    <property type="entry name" value="HisK_dim/P_sf"/>
</dbReference>
<dbReference type="Gene3D" id="3.30.565.10">
    <property type="entry name" value="Histidine kinase-like ATPase, C-terminal domain"/>
    <property type="match status" value="1"/>
</dbReference>
<evidence type="ECO:0000256" key="5">
    <source>
        <dbReference type="ARBA" id="ARBA00022741"/>
    </source>
</evidence>
<dbReference type="Gene3D" id="3.40.50.2300">
    <property type="match status" value="1"/>
</dbReference>
<dbReference type="PANTHER" id="PTHR43065">
    <property type="entry name" value="SENSOR HISTIDINE KINASE"/>
    <property type="match status" value="1"/>
</dbReference>
<dbReference type="InterPro" id="IPR005467">
    <property type="entry name" value="His_kinase_dom"/>
</dbReference>
<comment type="catalytic activity">
    <reaction evidence="1">
        <text>ATP + protein L-histidine = ADP + protein N-phospho-L-histidine.</text>
        <dbReference type="EC" id="2.7.13.3"/>
    </reaction>
</comment>
<dbReference type="SUPFAM" id="SSF52172">
    <property type="entry name" value="CheY-like"/>
    <property type="match status" value="1"/>
</dbReference>
<evidence type="ECO:0000256" key="7">
    <source>
        <dbReference type="ARBA" id="ARBA00022840"/>
    </source>
</evidence>
<dbReference type="Gene3D" id="3.30.450.20">
    <property type="entry name" value="PAS domain"/>
    <property type="match status" value="2"/>
</dbReference>
<dbReference type="Pfam" id="PF02518">
    <property type="entry name" value="HATPase_c"/>
    <property type="match status" value="1"/>
</dbReference>
<dbReference type="SMART" id="SM00448">
    <property type="entry name" value="REC"/>
    <property type="match status" value="1"/>
</dbReference>
<evidence type="ECO:0000256" key="4">
    <source>
        <dbReference type="ARBA" id="ARBA00022679"/>
    </source>
</evidence>
<reference evidence="15 16" key="1">
    <citation type="submission" date="2017-04" db="EMBL/GenBank/DDBJ databases">
        <authorList>
            <person name="Afonso C.L."/>
            <person name="Miller P.J."/>
            <person name="Scott M.A."/>
            <person name="Spackman E."/>
            <person name="Goraichik I."/>
            <person name="Dimitrov K.M."/>
            <person name="Suarez D.L."/>
            <person name="Swayne D.E."/>
        </authorList>
    </citation>
    <scope>NUCLEOTIDE SEQUENCE [LARGE SCALE GENOMIC DNA]</scope>
    <source>
        <strain evidence="15 16">A2P</strain>
    </source>
</reference>
<evidence type="ECO:0000259" key="13">
    <source>
        <dbReference type="PROSITE" id="PS50110"/>
    </source>
</evidence>
<dbReference type="PRINTS" id="PR00344">
    <property type="entry name" value="BCTRLSENSOR"/>
</dbReference>
<dbReference type="InterPro" id="IPR003018">
    <property type="entry name" value="GAF"/>
</dbReference>
<dbReference type="InterPro" id="IPR004358">
    <property type="entry name" value="Sig_transdc_His_kin-like_C"/>
</dbReference>
<dbReference type="CDD" id="cd00082">
    <property type="entry name" value="HisKA"/>
    <property type="match status" value="1"/>
</dbReference>
<protein>
    <recommendedName>
        <fullName evidence="2">histidine kinase</fullName>
        <ecNumber evidence="2">2.7.13.3</ecNumber>
    </recommendedName>
</protein>
<dbReference type="PROSITE" id="PS50110">
    <property type="entry name" value="RESPONSE_REGULATORY"/>
    <property type="match status" value="1"/>
</dbReference>
<organism evidence="15 16">
    <name type="scientific">Azospirillum oryzae</name>
    <dbReference type="NCBI Taxonomy" id="286727"/>
    <lineage>
        <taxon>Bacteria</taxon>
        <taxon>Pseudomonadati</taxon>
        <taxon>Pseudomonadota</taxon>
        <taxon>Alphaproteobacteria</taxon>
        <taxon>Rhodospirillales</taxon>
        <taxon>Azospirillaceae</taxon>
        <taxon>Azospirillum</taxon>
    </lineage>
</organism>
<dbReference type="GO" id="GO:0000155">
    <property type="term" value="F:phosphorelay sensor kinase activity"/>
    <property type="evidence" value="ECO:0007669"/>
    <property type="project" value="InterPro"/>
</dbReference>
<evidence type="ECO:0000259" key="12">
    <source>
        <dbReference type="PROSITE" id="PS50109"/>
    </source>
</evidence>
<sequence>MDWSATPLGPAEDWPQSLRTIVNLMLTSSFPMFAVWGPQLTFLYNDSYRPILGDKPEALGRPFAEVWADIWPDLTPLVARALAGEATYHEDRLLVMERHGYREETYFTFSYSPVRDETDRVAGMFCACTENTARVLAERRLTFQLDLAERLRGLNDPVGITAAAAEAIGRHLGVARAGYGRTDPTASMVSVERDWSDSGVASLAGESRLLDSFGPALIAELRAGYTLRVDDVATDPRTSGSGPAAAFAGIGARSLLVVPLLKAGQLTAILYLHETKARHWTDTDAALAEDVAERTWAAVERALAEAALRAANKALMRERAAVEAANARLAAEGERLRTLFRQAPGFMCVLRGPEHVFEMANDTYMQLVGRQDLVDRPARDALPEVEGQGFFELLDRVYASGETFVGRNMPIRFQRRPGEPLEERFLTFVYQPIRDEDGRVSGLFVEGSDVTEAKRAEEELQQLNATLEARVAEEVAERERVQVALLQTQKTEALGQMTGGVAHDFNNLLQALSGCLHMIEKRAEGTRIQPLVDAGRQAVDRGAKLVQQLMAFARRQALRPETVDLRDRVLGMSELLNRALRADIRLKIDFTTGLWPVEVDATQLELALLNLVVNARDAMPDGGALTIRAANVILEPSDARAPDGLAGEFVQLTVSDTGTGMPAEVRARAFDPFFTTKEIGKGSGLGLSQVYGFARHCGGTAWIESEEGHGTTIGLLIRRSGTAPATAAEPAVAEADATRIGGHVLVVEDDPIVALTVATALEDAGFTITRTATADEALPLLEAGGFDLLFSDVVMPGTLSGVDLARTAQRLRPDLPVVLATGYSEDVARATGVMVLPKPYRIDHLVQVLDTLLTDAGRVGAKIPSPRGERGIRAGERKASFNPPPPAAAWRRGRGGGGRTGGRRRRRRPARTGSPARWRRSCRPSRRRRWRSGSPTRRRC</sequence>
<evidence type="ECO:0000313" key="15">
    <source>
        <dbReference type="EMBL" id="SMF86865.1"/>
    </source>
</evidence>
<dbReference type="Pfam" id="PF08448">
    <property type="entry name" value="PAS_4"/>
    <property type="match status" value="2"/>
</dbReference>
<dbReference type="InterPro" id="IPR036890">
    <property type="entry name" value="HATPase_C_sf"/>
</dbReference>
<dbReference type="SUPFAM" id="SSF55874">
    <property type="entry name" value="ATPase domain of HSP90 chaperone/DNA topoisomerase II/histidine kinase"/>
    <property type="match status" value="1"/>
</dbReference>
<proteinExistence type="predicted"/>
<dbReference type="InterPro" id="IPR011006">
    <property type="entry name" value="CheY-like_superfamily"/>
</dbReference>
<dbReference type="AlphaFoldDB" id="A0A1X7HJ77"/>
<dbReference type="GO" id="GO:0005524">
    <property type="term" value="F:ATP binding"/>
    <property type="evidence" value="ECO:0007669"/>
    <property type="project" value="UniProtKB-KW"/>
</dbReference>
<evidence type="ECO:0000256" key="1">
    <source>
        <dbReference type="ARBA" id="ARBA00000085"/>
    </source>
</evidence>
<feature type="domain" description="Histidine kinase" evidence="12">
    <location>
        <begin position="500"/>
        <end position="721"/>
    </location>
</feature>
<dbReference type="Pfam" id="PF00072">
    <property type="entry name" value="Response_reg"/>
    <property type="match status" value="1"/>
</dbReference>
<dbReference type="InterPro" id="IPR003594">
    <property type="entry name" value="HATPase_dom"/>
</dbReference>
<dbReference type="Gene3D" id="3.30.450.40">
    <property type="match status" value="1"/>
</dbReference>
<evidence type="ECO:0000256" key="8">
    <source>
        <dbReference type="ARBA" id="ARBA00023012"/>
    </source>
</evidence>
<dbReference type="InterPro" id="IPR000014">
    <property type="entry name" value="PAS"/>
</dbReference>
<feature type="domain" description="PAC" evidence="14">
    <location>
        <begin position="407"/>
        <end position="462"/>
    </location>
</feature>
<feature type="compositionally biased region" description="Basic and acidic residues" evidence="11">
    <location>
        <begin position="867"/>
        <end position="879"/>
    </location>
</feature>
<feature type="domain" description="Response regulatory" evidence="13">
    <location>
        <begin position="743"/>
        <end position="853"/>
    </location>
</feature>
<keyword evidence="8" id="KW-0902">Two-component regulatory system</keyword>
<dbReference type="Pfam" id="PF01590">
    <property type="entry name" value="GAF"/>
    <property type="match status" value="1"/>
</dbReference>
<dbReference type="SMART" id="SM00091">
    <property type="entry name" value="PAS"/>
    <property type="match status" value="2"/>
</dbReference>